<sequence>MDTALHPHITYRIALGRHYRQAKGGSSSKEIEYLILSSNLLMTLSLAANSGDTLDHRFTTLHQLRFQTVLTLAKPWRTAYVELGSHRSWKNIPIVLIPPLTQSWPLSPLKARFDSPYSKEMMILSFYNVRMMGEFDEYHLSTEVESGLGDLYIWHPWAIHQYYALALRSIT</sequence>
<evidence type="ECO:0000313" key="2">
    <source>
        <dbReference type="Proteomes" id="UP000219338"/>
    </source>
</evidence>
<dbReference type="EMBL" id="FUEG01000002">
    <property type="protein sequence ID" value="SJK99212.1"/>
    <property type="molecule type" value="Genomic_DNA"/>
</dbReference>
<organism evidence="1 2">
    <name type="scientific">Armillaria ostoyae</name>
    <name type="common">Armillaria root rot fungus</name>
    <dbReference type="NCBI Taxonomy" id="47428"/>
    <lineage>
        <taxon>Eukaryota</taxon>
        <taxon>Fungi</taxon>
        <taxon>Dikarya</taxon>
        <taxon>Basidiomycota</taxon>
        <taxon>Agaricomycotina</taxon>
        <taxon>Agaricomycetes</taxon>
        <taxon>Agaricomycetidae</taxon>
        <taxon>Agaricales</taxon>
        <taxon>Marasmiineae</taxon>
        <taxon>Physalacriaceae</taxon>
        <taxon>Armillaria</taxon>
    </lineage>
</organism>
<name>A0A284QRW0_ARMOS</name>
<accession>A0A284QRW0</accession>
<keyword evidence="2" id="KW-1185">Reference proteome</keyword>
<evidence type="ECO:0000313" key="1">
    <source>
        <dbReference type="EMBL" id="SJK99212.1"/>
    </source>
</evidence>
<gene>
    <name evidence="1" type="ORF">ARMOST_02503</name>
</gene>
<reference evidence="2" key="1">
    <citation type="journal article" date="2017" name="Nat. Ecol. Evol.">
        <title>Genome expansion and lineage-specific genetic innovations in the forest pathogenic fungi Armillaria.</title>
        <authorList>
            <person name="Sipos G."/>
            <person name="Prasanna A.N."/>
            <person name="Walter M.C."/>
            <person name="O'Connor E."/>
            <person name="Balint B."/>
            <person name="Krizsan K."/>
            <person name="Kiss B."/>
            <person name="Hess J."/>
            <person name="Varga T."/>
            <person name="Slot J."/>
            <person name="Riley R."/>
            <person name="Boka B."/>
            <person name="Rigling D."/>
            <person name="Barry K."/>
            <person name="Lee J."/>
            <person name="Mihaltcheva S."/>
            <person name="LaButti K."/>
            <person name="Lipzen A."/>
            <person name="Waldron R."/>
            <person name="Moloney N.M."/>
            <person name="Sperisen C."/>
            <person name="Kredics L."/>
            <person name="Vagvoelgyi C."/>
            <person name="Patrignani A."/>
            <person name="Fitzpatrick D."/>
            <person name="Nagy I."/>
            <person name="Doyle S."/>
            <person name="Anderson J.B."/>
            <person name="Grigoriev I.V."/>
            <person name="Gueldener U."/>
            <person name="Muensterkoetter M."/>
            <person name="Nagy L.G."/>
        </authorList>
    </citation>
    <scope>NUCLEOTIDE SEQUENCE [LARGE SCALE GENOMIC DNA]</scope>
    <source>
        <strain evidence="2">C18/9</strain>
    </source>
</reference>
<dbReference type="Proteomes" id="UP000219338">
    <property type="component" value="Unassembled WGS sequence"/>
</dbReference>
<dbReference type="AlphaFoldDB" id="A0A284QRW0"/>
<proteinExistence type="predicted"/>
<protein>
    <submittedName>
        <fullName evidence="1">Uncharacterized protein</fullName>
    </submittedName>
</protein>